<feature type="signal peptide" evidence="4">
    <location>
        <begin position="1"/>
        <end position="18"/>
    </location>
</feature>
<evidence type="ECO:0000256" key="1">
    <source>
        <dbReference type="ARBA" id="ARBA00007664"/>
    </source>
</evidence>
<dbReference type="RefSeq" id="WP_171352998.1">
    <property type="nucleotide sequence ID" value="NZ_VTXP01000006.1"/>
</dbReference>
<comment type="similarity">
    <text evidence="1">Belongs to the peptidase S1 family.</text>
</comment>
<dbReference type="Pfam" id="PF00089">
    <property type="entry name" value="Trypsin"/>
    <property type="match status" value="1"/>
</dbReference>
<dbReference type="InterPro" id="IPR033116">
    <property type="entry name" value="TRYPSIN_SER"/>
</dbReference>
<protein>
    <submittedName>
        <fullName evidence="6">Trypsin-like serine protease</fullName>
    </submittedName>
</protein>
<evidence type="ECO:0000313" key="6">
    <source>
        <dbReference type="EMBL" id="NOJ23919.1"/>
    </source>
</evidence>
<dbReference type="PROSITE" id="PS00134">
    <property type="entry name" value="TRYPSIN_HIS"/>
    <property type="match status" value="1"/>
</dbReference>
<reference evidence="6 7" key="1">
    <citation type="submission" date="2019-09" db="EMBL/GenBank/DDBJ databases">
        <title>Draft genome sequencing and comparative genomics of hatchery-associated Vibrios.</title>
        <authorList>
            <person name="Kehlet-Delgado H."/>
            <person name="Mueller R.S."/>
        </authorList>
    </citation>
    <scope>NUCLEOTIDE SEQUENCE [LARGE SCALE GENOMIC DNA]</scope>
    <source>
        <strain evidence="6 7">09-121-3</strain>
    </source>
</reference>
<dbReference type="PANTHER" id="PTHR24276">
    <property type="entry name" value="POLYSERASE-RELATED"/>
    <property type="match status" value="1"/>
</dbReference>
<feature type="chain" id="PRO_5042814329" evidence="4">
    <location>
        <begin position="19"/>
        <end position="324"/>
    </location>
</feature>
<comment type="caution">
    <text evidence="6">The sequence shown here is derived from an EMBL/GenBank/DDBJ whole genome shotgun (WGS) entry which is preliminary data.</text>
</comment>
<dbReference type="InterPro" id="IPR043504">
    <property type="entry name" value="Peptidase_S1_PA_chymotrypsin"/>
</dbReference>
<dbReference type="PANTHER" id="PTHR24276:SF98">
    <property type="entry name" value="FI18310P1-RELATED"/>
    <property type="match status" value="1"/>
</dbReference>
<keyword evidence="4" id="KW-0732">Signal</keyword>
<feature type="domain" description="Peptidase S1" evidence="5">
    <location>
        <begin position="25"/>
        <end position="267"/>
    </location>
</feature>
<dbReference type="CDD" id="cd00190">
    <property type="entry name" value="Tryp_SPc"/>
    <property type="match status" value="1"/>
</dbReference>
<accession>A0AAP7DDH7</accession>
<dbReference type="PROSITE" id="PS00135">
    <property type="entry name" value="TRYPSIN_SER"/>
    <property type="match status" value="1"/>
</dbReference>
<evidence type="ECO:0000313" key="7">
    <source>
        <dbReference type="Proteomes" id="UP000576645"/>
    </source>
</evidence>
<dbReference type="InterPro" id="IPR001254">
    <property type="entry name" value="Trypsin_dom"/>
</dbReference>
<proteinExistence type="inferred from homology"/>
<evidence type="ECO:0000256" key="3">
    <source>
        <dbReference type="RuleBase" id="RU363034"/>
    </source>
</evidence>
<dbReference type="PRINTS" id="PR00722">
    <property type="entry name" value="CHYMOTRYPSIN"/>
</dbReference>
<dbReference type="Gene3D" id="2.40.10.10">
    <property type="entry name" value="Trypsin-like serine proteases"/>
    <property type="match status" value="1"/>
</dbReference>
<dbReference type="EMBL" id="VTXP01000006">
    <property type="protein sequence ID" value="NOJ23919.1"/>
    <property type="molecule type" value="Genomic_DNA"/>
</dbReference>
<sequence>MRKLSILLPLILMSKSYALDVTPYIVNGTAADINEYPSFASLYFNDGSQYGNYCGGTVINSQFILTAAHCIYNESYQNLHTWVVPQLTDQSQYPSGTYQSSRAKEYYFPDDYVDSEAQRWPNDIAIIKLDSPLNISDYQYLLNTTENNNYVLNNGVDSFKAIGHGLIQGNVASSGTLLETSLELEDKSVCNSTDKQLCFDGVQNGSYKNSVCNGDSGGPVYWYDGGKYMQIGITSFGPKTCGDPTQPATGVFTEIYDYNSWINSVITGGQTPKYYVSTDSNGTRSLVDNTTQSSGGGGGGGGGSLGYLSFLLISAALFRRKLTS</sequence>
<dbReference type="InterPro" id="IPR018114">
    <property type="entry name" value="TRYPSIN_HIS"/>
</dbReference>
<dbReference type="SUPFAM" id="SSF50494">
    <property type="entry name" value="Trypsin-like serine proteases"/>
    <property type="match status" value="1"/>
</dbReference>
<dbReference type="SMART" id="SM00020">
    <property type="entry name" value="Tryp_SPc"/>
    <property type="match status" value="1"/>
</dbReference>
<dbReference type="InterPro" id="IPR001314">
    <property type="entry name" value="Peptidase_S1A"/>
</dbReference>
<name>A0AAP7DDH7_9VIBR</name>
<organism evidence="6 7">
    <name type="scientific">Vibrio coralliilyticus</name>
    <dbReference type="NCBI Taxonomy" id="190893"/>
    <lineage>
        <taxon>Bacteria</taxon>
        <taxon>Pseudomonadati</taxon>
        <taxon>Pseudomonadota</taxon>
        <taxon>Gammaproteobacteria</taxon>
        <taxon>Vibrionales</taxon>
        <taxon>Vibrionaceae</taxon>
        <taxon>Vibrio</taxon>
    </lineage>
</organism>
<dbReference type="GO" id="GO:0004252">
    <property type="term" value="F:serine-type endopeptidase activity"/>
    <property type="evidence" value="ECO:0007669"/>
    <property type="project" value="InterPro"/>
</dbReference>
<evidence type="ECO:0000256" key="2">
    <source>
        <dbReference type="ARBA" id="ARBA00023157"/>
    </source>
</evidence>
<evidence type="ECO:0000259" key="5">
    <source>
        <dbReference type="PROSITE" id="PS50240"/>
    </source>
</evidence>
<gene>
    <name evidence="6" type="ORF">F0238_14370</name>
</gene>
<dbReference type="PROSITE" id="PS50240">
    <property type="entry name" value="TRYPSIN_DOM"/>
    <property type="match status" value="1"/>
</dbReference>
<dbReference type="GO" id="GO:0006508">
    <property type="term" value="P:proteolysis"/>
    <property type="evidence" value="ECO:0007669"/>
    <property type="project" value="UniProtKB-KW"/>
</dbReference>
<dbReference type="InterPro" id="IPR009003">
    <property type="entry name" value="Peptidase_S1_PA"/>
</dbReference>
<keyword evidence="2" id="KW-1015">Disulfide bond</keyword>
<keyword evidence="3" id="KW-0720">Serine protease</keyword>
<keyword evidence="3" id="KW-0378">Hydrolase</keyword>
<dbReference type="InterPro" id="IPR050430">
    <property type="entry name" value="Peptidase_S1"/>
</dbReference>
<keyword evidence="3 6" id="KW-0645">Protease</keyword>
<evidence type="ECO:0000256" key="4">
    <source>
        <dbReference type="SAM" id="SignalP"/>
    </source>
</evidence>
<dbReference type="AlphaFoldDB" id="A0AAP7DDH7"/>
<dbReference type="Proteomes" id="UP000576645">
    <property type="component" value="Unassembled WGS sequence"/>
</dbReference>